<dbReference type="InterPro" id="IPR053146">
    <property type="entry name" value="QDO-like"/>
</dbReference>
<dbReference type="EMBL" id="BMJB01000001">
    <property type="protein sequence ID" value="GGA68853.1"/>
    <property type="molecule type" value="Genomic_DNA"/>
</dbReference>
<keyword evidence="3" id="KW-1185">Reference proteome</keyword>
<gene>
    <name evidence="2" type="ORF">GCM10011507_20410</name>
</gene>
<dbReference type="InterPro" id="IPR014710">
    <property type="entry name" value="RmlC-like_jellyroll"/>
</dbReference>
<protein>
    <recommendedName>
        <fullName evidence="1">Cupin type-2 domain-containing protein</fullName>
    </recommendedName>
</protein>
<reference evidence="2" key="1">
    <citation type="journal article" date="2014" name="Int. J. Syst. Evol. Microbiol.">
        <title>Complete genome sequence of Corynebacterium casei LMG S-19264T (=DSM 44701T), isolated from a smear-ripened cheese.</title>
        <authorList>
            <consortium name="US DOE Joint Genome Institute (JGI-PGF)"/>
            <person name="Walter F."/>
            <person name="Albersmeier A."/>
            <person name="Kalinowski J."/>
            <person name="Ruckert C."/>
        </authorList>
    </citation>
    <scope>NUCLEOTIDE SEQUENCE</scope>
    <source>
        <strain evidence="2">CGMCC 1.15447</strain>
    </source>
</reference>
<organism evidence="2 3">
    <name type="scientific">Edaphobacter acidisoli</name>
    <dbReference type="NCBI Taxonomy" id="2040573"/>
    <lineage>
        <taxon>Bacteria</taxon>
        <taxon>Pseudomonadati</taxon>
        <taxon>Acidobacteriota</taxon>
        <taxon>Terriglobia</taxon>
        <taxon>Terriglobales</taxon>
        <taxon>Acidobacteriaceae</taxon>
        <taxon>Edaphobacter</taxon>
    </lineage>
</organism>
<dbReference type="SUPFAM" id="SSF51182">
    <property type="entry name" value="RmlC-like cupins"/>
    <property type="match status" value="1"/>
</dbReference>
<dbReference type="AlphaFoldDB" id="A0A916RV39"/>
<dbReference type="RefSeq" id="WP_188759192.1">
    <property type="nucleotide sequence ID" value="NZ_BMJB01000001.1"/>
</dbReference>
<evidence type="ECO:0000259" key="1">
    <source>
        <dbReference type="Pfam" id="PF07883"/>
    </source>
</evidence>
<dbReference type="Pfam" id="PF07883">
    <property type="entry name" value="Cupin_2"/>
    <property type="match status" value="1"/>
</dbReference>
<dbReference type="PANTHER" id="PTHR36440:SF1">
    <property type="entry name" value="PUTATIVE (AFU_ORTHOLOGUE AFUA_8G07350)-RELATED"/>
    <property type="match status" value="1"/>
</dbReference>
<sequence>MATPHDHAEHEPVTPESSLTLDLFGSLITFQVRSAETEGAYAILEAAVPPGRAKVLMHSHAAAETFQILDGEFEFHAVRDGQVSVFRASAGDMVHMPPNVPHGYRNVAKEVSSFQTVVAPGSMEGYFLELGMPTAATRPTKPTAPDLELLGTVGEKYGVALYEE</sequence>
<reference evidence="2" key="2">
    <citation type="submission" date="2020-09" db="EMBL/GenBank/DDBJ databases">
        <authorList>
            <person name="Sun Q."/>
            <person name="Zhou Y."/>
        </authorList>
    </citation>
    <scope>NUCLEOTIDE SEQUENCE</scope>
    <source>
        <strain evidence="2">CGMCC 1.15447</strain>
    </source>
</reference>
<dbReference type="InterPro" id="IPR011051">
    <property type="entry name" value="RmlC_Cupin_sf"/>
</dbReference>
<evidence type="ECO:0000313" key="3">
    <source>
        <dbReference type="Proteomes" id="UP000648801"/>
    </source>
</evidence>
<accession>A0A916RV39</accession>
<feature type="domain" description="Cupin type-2" evidence="1">
    <location>
        <begin position="47"/>
        <end position="111"/>
    </location>
</feature>
<dbReference type="Gene3D" id="2.60.120.10">
    <property type="entry name" value="Jelly Rolls"/>
    <property type="match status" value="1"/>
</dbReference>
<name>A0A916RV39_9BACT</name>
<dbReference type="InterPro" id="IPR013096">
    <property type="entry name" value="Cupin_2"/>
</dbReference>
<proteinExistence type="predicted"/>
<dbReference type="Proteomes" id="UP000648801">
    <property type="component" value="Unassembled WGS sequence"/>
</dbReference>
<comment type="caution">
    <text evidence="2">The sequence shown here is derived from an EMBL/GenBank/DDBJ whole genome shotgun (WGS) entry which is preliminary data.</text>
</comment>
<evidence type="ECO:0000313" key="2">
    <source>
        <dbReference type="EMBL" id="GGA68853.1"/>
    </source>
</evidence>
<dbReference type="PANTHER" id="PTHR36440">
    <property type="entry name" value="PUTATIVE (AFU_ORTHOLOGUE AFUA_8G07350)-RELATED"/>
    <property type="match status" value="1"/>
</dbReference>